<dbReference type="OrthoDB" id="245563at2759"/>
<gene>
    <name evidence="1" type="ORF">N7456_011243</name>
</gene>
<evidence type="ECO:0000313" key="2">
    <source>
        <dbReference type="Proteomes" id="UP001149165"/>
    </source>
</evidence>
<reference evidence="1" key="2">
    <citation type="journal article" date="2023" name="IMA Fungus">
        <title>Comparative genomic study of the Penicillium genus elucidates a diverse pangenome and 15 lateral gene transfer events.</title>
        <authorList>
            <person name="Petersen C."/>
            <person name="Sorensen T."/>
            <person name="Nielsen M.R."/>
            <person name="Sondergaard T.E."/>
            <person name="Sorensen J.L."/>
            <person name="Fitzpatrick D.A."/>
            <person name="Frisvad J.C."/>
            <person name="Nielsen K.L."/>
        </authorList>
    </citation>
    <scope>NUCLEOTIDE SEQUENCE</scope>
    <source>
        <strain evidence="1">IBT 30069</strain>
    </source>
</reference>
<protein>
    <submittedName>
        <fullName evidence="1">Uncharacterized protein</fullName>
    </submittedName>
</protein>
<dbReference type="Proteomes" id="UP001149165">
    <property type="component" value="Unassembled WGS sequence"/>
</dbReference>
<reference evidence="1" key="1">
    <citation type="submission" date="2022-11" db="EMBL/GenBank/DDBJ databases">
        <authorList>
            <person name="Petersen C."/>
        </authorList>
    </citation>
    <scope>NUCLEOTIDE SEQUENCE</scope>
    <source>
        <strain evidence="1">IBT 30069</strain>
    </source>
</reference>
<accession>A0A9W9ETA5</accession>
<evidence type="ECO:0000313" key="1">
    <source>
        <dbReference type="EMBL" id="KAJ5087627.1"/>
    </source>
</evidence>
<comment type="caution">
    <text evidence="1">The sequence shown here is derived from an EMBL/GenBank/DDBJ whole genome shotgun (WGS) entry which is preliminary data.</text>
</comment>
<dbReference type="AlphaFoldDB" id="A0A9W9ETA5"/>
<keyword evidence="2" id="KW-1185">Reference proteome</keyword>
<name>A0A9W9ETA5_9EURO</name>
<sequence length="219" mass="24674">MAPTSTRPQVLFISLNTHSMFESDYENLVTKISQHATIHRVFLPIPTIRVLLQDFHTVFLTDDSLTQQKNSLVWEAVIEYLQAGGTVICLGCFGTLSSSTGMTRFFSKVNLRWRKDERHTAMVYINGENLSRAVRKDLPSAYETDAVYLKDVRIRDSWYRPIKEDITSKEVVDAGNMVINPWTYSAAMADVGLGNLGYIGDTHSSGEFEDVVLVMADLV</sequence>
<proteinExistence type="predicted"/>
<dbReference type="EMBL" id="JAPQKH010000007">
    <property type="protein sequence ID" value="KAJ5087627.1"/>
    <property type="molecule type" value="Genomic_DNA"/>
</dbReference>
<organism evidence="1 2">
    <name type="scientific">Penicillium angulare</name>
    <dbReference type="NCBI Taxonomy" id="116970"/>
    <lineage>
        <taxon>Eukaryota</taxon>
        <taxon>Fungi</taxon>
        <taxon>Dikarya</taxon>
        <taxon>Ascomycota</taxon>
        <taxon>Pezizomycotina</taxon>
        <taxon>Eurotiomycetes</taxon>
        <taxon>Eurotiomycetidae</taxon>
        <taxon>Eurotiales</taxon>
        <taxon>Aspergillaceae</taxon>
        <taxon>Penicillium</taxon>
    </lineage>
</organism>